<dbReference type="RefSeq" id="WP_353113233.1">
    <property type="nucleotide sequence ID" value="NZ_APND01000005.1"/>
</dbReference>
<feature type="transmembrane region" description="Helical" evidence="1">
    <location>
        <begin position="12"/>
        <end position="37"/>
    </location>
</feature>
<protein>
    <submittedName>
        <fullName evidence="2">Uncharacterized protein</fullName>
    </submittedName>
</protein>
<accession>A0ABV2B4G8</accession>
<proteinExistence type="predicted"/>
<keyword evidence="1" id="KW-1133">Transmembrane helix</keyword>
<reference evidence="2 3" key="1">
    <citation type="submission" date="2013-03" db="EMBL/GenBank/DDBJ databases">
        <title>Salinisphaera dokdonensis CL-ES53 Genome Sequencing.</title>
        <authorList>
            <person name="Li C."/>
            <person name="Lai Q."/>
            <person name="Shao Z."/>
        </authorList>
    </citation>
    <scope>NUCLEOTIDE SEQUENCE [LARGE SCALE GENOMIC DNA]</scope>
    <source>
        <strain evidence="2 3">CL-ES53</strain>
    </source>
</reference>
<feature type="transmembrane region" description="Helical" evidence="1">
    <location>
        <begin position="49"/>
        <end position="72"/>
    </location>
</feature>
<evidence type="ECO:0000313" key="2">
    <source>
        <dbReference type="EMBL" id="MES1930748.1"/>
    </source>
</evidence>
<dbReference type="Proteomes" id="UP001460888">
    <property type="component" value="Unassembled WGS sequence"/>
</dbReference>
<keyword evidence="1" id="KW-0472">Membrane</keyword>
<keyword evidence="1" id="KW-0812">Transmembrane</keyword>
<evidence type="ECO:0000313" key="3">
    <source>
        <dbReference type="Proteomes" id="UP001460888"/>
    </source>
</evidence>
<organism evidence="2 3">
    <name type="scientific">Salinisphaera dokdonensis CL-ES53</name>
    <dbReference type="NCBI Taxonomy" id="1304272"/>
    <lineage>
        <taxon>Bacteria</taxon>
        <taxon>Pseudomonadati</taxon>
        <taxon>Pseudomonadota</taxon>
        <taxon>Gammaproteobacteria</taxon>
        <taxon>Salinisphaerales</taxon>
        <taxon>Salinisphaeraceae</taxon>
        <taxon>Salinisphaera</taxon>
    </lineage>
</organism>
<gene>
    <name evidence="2" type="ORF">SADO_15909</name>
</gene>
<comment type="caution">
    <text evidence="2">The sequence shown here is derived from an EMBL/GenBank/DDBJ whole genome shotgun (WGS) entry which is preliminary data.</text>
</comment>
<name>A0ABV2B4G8_9GAMM</name>
<evidence type="ECO:0000256" key="1">
    <source>
        <dbReference type="SAM" id="Phobius"/>
    </source>
</evidence>
<keyword evidence="3" id="KW-1185">Reference proteome</keyword>
<dbReference type="EMBL" id="APND01000005">
    <property type="protein sequence ID" value="MES1930748.1"/>
    <property type="molecule type" value="Genomic_DNA"/>
</dbReference>
<sequence>MGIKEKLIKVMSLNVVLWMLMLLVLSGLLLCAGGVYLLLAAQMSQVQALLITGGGLIAIVALLLLVAVLASASPKQKPEEKKNVEHSTDNVIEQQLRPLLGNQTTDWAKRNSGIVTIGALTAGVLIAASPRLRAGLMGAAGPLATRQAMKYIDRLSD</sequence>